<sequence>MPLFDMPLDQLRNYTSSAVEPEDFDDFWDRTIAEARQFPLDAVYAPAENHLSVIDSFDVSFTGFGGARIKGWLHLPANRDAGRALPVVVQYVGYSGGRGLVQQDTKWAQAGYAHFIMDTRGQGYGGSLGESADPHPSAGDVAYAGLMTRGLSSREDYYYRRVFVDAFRAIEAVQNHPEVDASKVLLAGLSQGGGLAIAAAGLAAGRLDGVLCTMADVPFLQDFPRAVDIAPRGPYPEVAGFLARHRDRYEPALAVLNYFDGVHLGRRATAPALFSAALMDDVCPPSTVFAAYNAYGTGAPAGPGARLGEAAGAAAARAVPAKAIEVYRFNNHEGGQEHHWVSQLRYVAELLGR</sequence>
<comment type="caution">
    <text evidence="2">The sequence shown here is derived from an EMBL/GenBank/DDBJ whole genome shotgun (WGS) entry which is preliminary data.</text>
</comment>
<dbReference type="PANTHER" id="PTHR40111">
    <property type="entry name" value="CEPHALOSPORIN-C DEACETYLASE"/>
    <property type="match status" value="1"/>
</dbReference>
<proteinExistence type="predicted"/>
<dbReference type="PANTHER" id="PTHR40111:SF1">
    <property type="entry name" value="CEPHALOSPORIN-C DEACETYLASE"/>
    <property type="match status" value="1"/>
</dbReference>
<keyword evidence="3" id="KW-1185">Reference proteome</keyword>
<evidence type="ECO:0000313" key="3">
    <source>
        <dbReference type="Proteomes" id="UP001500102"/>
    </source>
</evidence>
<reference evidence="3" key="1">
    <citation type="journal article" date="2019" name="Int. J. Syst. Evol. Microbiol.">
        <title>The Global Catalogue of Microorganisms (GCM) 10K type strain sequencing project: providing services to taxonomists for standard genome sequencing and annotation.</title>
        <authorList>
            <consortium name="The Broad Institute Genomics Platform"/>
            <consortium name="The Broad Institute Genome Sequencing Center for Infectious Disease"/>
            <person name="Wu L."/>
            <person name="Ma J."/>
        </authorList>
    </citation>
    <scope>NUCLEOTIDE SEQUENCE [LARGE SCALE GENOMIC DNA]</scope>
    <source>
        <strain evidence="3">JCM 15921</strain>
    </source>
</reference>
<dbReference type="Proteomes" id="UP001500102">
    <property type="component" value="Unassembled WGS sequence"/>
</dbReference>
<evidence type="ECO:0000259" key="1">
    <source>
        <dbReference type="Pfam" id="PF05448"/>
    </source>
</evidence>
<accession>A0ABP5KUJ1</accession>
<feature type="domain" description="Acetyl xylan esterase" evidence="1">
    <location>
        <begin position="1"/>
        <end position="296"/>
    </location>
</feature>
<gene>
    <name evidence="2" type="ORF">GCM10009825_21340</name>
</gene>
<protein>
    <submittedName>
        <fullName evidence="2">Acetylxylan esterase</fullName>
    </submittedName>
</protein>
<dbReference type="InterPro" id="IPR029058">
    <property type="entry name" value="AB_hydrolase_fold"/>
</dbReference>
<name>A0ABP5KUJ1_9MICC</name>
<dbReference type="Pfam" id="PF05448">
    <property type="entry name" value="AXE1"/>
    <property type="match status" value="1"/>
</dbReference>
<dbReference type="InterPro" id="IPR008391">
    <property type="entry name" value="AXE1_dom"/>
</dbReference>
<organism evidence="2 3">
    <name type="scientific">Arthrobacter humicola</name>
    <dbReference type="NCBI Taxonomy" id="409291"/>
    <lineage>
        <taxon>Bacteria</taxon>
        <taxon>Bacillati</taxon>
        <taxon>Actinomycetota</taxon>
        <taxon>Actinomycetes</taxon>
        <taxon>Micrococcales</taxon>
        <taxon>Micrococcaceae</taxon>
        <taxon>Arthrobacter</taxon>
    </lineage>
</organism>
<evidence type="ECO:0000313" key="2">
    <source>
        <dbReference type="EMBL" id="GAA2136280.1"/>
    </source>
</evidence>
<dbReference type="RefSeq" id="WP_344365232.1">
    <property type="nucleotide sequence ID" value="NZ_BAAAQB010000029.1"/>
</dbReference>
<dbReference type="SUPFAM" id="SSF53474">
    <property type="entry name" value="alpha/beta-Hydrolases"/>
    <property type="match status" value="1"/>
</dbReference>
<dbReference type="InterPro" id="IPR039069">
    <property type="entry name" value="CE7"/>
</dbReference>
<dbReference type="EMBL" id="BAAAQB010000029">
    <property type="protein sequence ID" value="GAA2136280.1"/>
    <property type="molecule type" value="Genomic_DNA"/>
</dbReference>
<dbReference type="Gene3D" id="3.40.50.1820">
    <property type="entry name" value="alpha/beta hydrolase"/>
    <property type="match status" value="1"/>
</dbReference>